<dbReference type="RefSeq" id="XP_067750192.1">
    <property type="nucleotide sequence ID" value="XM_067887619.1"/>
</dbReference>
<dbReference type="HOGENOM" id="CLU_2031298_0_0_1"/>
<feature type="chain" id="PRO_5003587677" description="RxLR effector protein" evidence="1">
    <location>
        <begin position="24"/>
        <end position="122"/>
    </location>
</feature>
<dbReference type="GeneID" id="94223435"/>
<dbReference type="OMA" id="HPEERIG"/>
<dbReference type="InParanoid" id="H3GQM5"/>
<dbReference type="OrthoDB" id="122142at2759"/>
<reference evidence="2" key="2">
    <citation type="submission" date="2015-06" db="UniProtKB">
        <authorList>
            <consortium name="EnsemblProtists"/>
        </authorList>
    </citation>
    <scope>IDENTIFICATION</scope>
    <source>
        <strain evidence="2">Pr102</strain>
    </source>
</reference>
<dbReference type="GeneID" id="94222052"/>
<feature type="signal peptide" evidence="1">
    <location>
        <begin position="1"/>
        <end position="23"/>
    </location>
</feature>
<dbReference type="VEuPathDB" id="FungiDB:KRP23_1593"/>
<proteinExistence type="predicted"/>
<sequence length="122" mass="13098">MRFCQFILVITVVLLATSNFSSASKCGVKTSSAATENIRTVQPLNLNTLEPSNHPEERIGGGRAAVAVRSIGGNAVPPNGAATTEGKMVTVTTYDGNGLVQRVGKWWKRTFGGKDARRLRHE</sequence>
<evidence type="ECO:0000256" key="1">
    <source>
        <dbReference type="SAM" id="SignalP"/>
    </source>
</evidence>
<dbReference type="AlphaFoldDB" id="H3GQM5"/>
<evidence type="ECO:0000313" key="3">
    <source>
        <dbReference type="Proteomes" id="UP000005238"/>
    </source>
</evidence>
<dbReference type="Proteomes" id="UP000005238">
    <property type="component" value="Unassembled WGS sequence"/>
</dbReference>
<name>H3GQM5_PHYRM</name>
<reference evidence="3" key="1">
    <citation type="journal article" date="2006" name="Science">
        <title>Phytophthora genome sequences uncover evolutionary origins and mechanisms of pathogenesis.</title>
        <authorList>
            <person name="Tyler B.M."/>
            <person name="Tripathy S."/>
            <person name="Zhang X."/>
            <person name="Dehal P."/>
            <person name="Jiang R.H."/>
            <person name="Aerts A."/>
            <person name="Arredondo F.D."/>
            <person name="Baxter L."/>
            <person name="Bensasson D."/>
            <person name="Beynon J.L."/>
            <person name="Chapman J."/>
            <person name="Damasceno C.M."/>
            <person name="Dorrance A.E."/>
            <person name="Dou D."/>
            <person name="Dickerman A.W."/>
            <person name="Dubchak I.L."/>
            <person name="Garbelotto M."/>
            <person name="Gijzen M."/>
            <person name="Gordon S.G."/>
            <person name="Govers F."/>
            <person name="Grunwald N.J."/>
            <person name="Huang W."/>
            <person name="Ivors K.L."/>
            <person name="Jones R.W."/>
            <person name="Kamoun S."/>
            <person name="Krampis K."/>
            <person name="Lamour K.H."/>
            <person name="Lee M.K."/>
            <person name="McDonald W.H."/>
            <person name="Medina M."/>
            <person name="Meijer H.J."/>
            <person name="Nordberg E.K."/>
            <person name="Maclean D.J."/>
            <person name="Ospina-Giraldo M.D."/>
            <person name="Morris P.F."/>
            <person name="Phuntumart V."/>
            <person name="Putnam N.H."/>
            <person name="Rash S."/>
            <person name="Rose J.K."/>
            <person name="Sakihama Y."/>
            <person name="Salamov A.A."/>
            <person name="Savidor A."/>
            <person name="Scheuring C.F."/>
            <person name="Smith B.M."/>
            <person name="Sobral B.W."/>
            <person name="Terry A."/>
            <person name="Torto-Alalibo T.A."/>
            <person name="Win J."/>
            <person name="Xu Z."/>
            <person name="Zhang H."/>
            <person name="Grigoriev I.V."/>
            <person name="Rokhsar D.S."/>
            <person name="Boore J.L."/>
        </authorList>
    </citation>
    <scope>NUCLEOTIDE SEQUENCE [LARGE SCALE GENOMIC DNA]</scope>
    <source>
        <strain evidence="3">Pr102</strain>
    </source>
</reference>
<dbReference type="EMBL" id="DS566034">
    <property type="status" value="NOT_ANNOTATED_CDS"/>
    <property type="molecule type" value="Genomic_DNA"/>
</dbReference>
<organism evidence="2 3">
    <name type="scientific">Phytophthora ramorum</name>
    <name type="common">Sudden oak death agent</name>
    <dbReference type="NCBI Taxonomy" id="164328"/>
    <lineage>
        <taxon>Eukaryota</taxon>
        <taxon>Sar</taxon>
        <taxon>Stramenopiles</taxon>
        <taxon>Oomycota</taxon>
        <taxon>Peronosporomycetes</taxon>
        <taxon>Peronosporales</taxon>
        <taxon>Peronosporaceae</taxon>
        <taxon>Phytophthora</taxon>
    </lineage>
</organism>
<dbReference type="VEuPathDB" id="FungiDB:KRP23_2838"/>
<evidence type="ECO:0008006" key="4">
    <source>
        <dbReference type="Google" id="ProtNLM"/>
    </source>
</evidence>
<keyword evidence="3" id="KW-1185">Reference proteome</keyword>
<accession>H3GQM5</accession>
<dbReference type="RefSeq" id="XP_067748926.1">
    <property type="nucleotide sequence ID" value="XM_067886256.1"/>
</dbReference>
<dbReference type="EnsemblProtists" id="Phyra79106">
    <property type="protein sequence ID" value="Phyra79106"/>
    <property type="gene ID" value="Phyra79106"/>
</dbReference>
<evidence type="ECO:0000313" key="2">
    <source>
        <dbReference type="EnsemblProtists" id="Phyra79106"/>
    </source>
</evidence>
<protein>
    <recommendedName>
        <fullName evidence="4">RxLR effector protein</fullName>
    </recommendedName>
</protein>
<keyword evidence="1" id="KW-0732">Signal</keyword>